<dbReference type="PANTHER" id="PTHR42781">
    <property type="entry name" value="SPERMIDINE/PUTRESCINE IMPORT ATP-BINDING PROTEIN POTA"/>
    <property type="match status" value="1"/>
</dbReference>
<dbReference type="InterPro" id="IPR027417">
    <property type="entry name" value="P-loop_NTPase"/>
</dbReference>
<feature type="domain" description="ABC transporter" evidence="2">
    <location>
        <begin position="12"/>
        <end position="133"/>
    </location>
</feature>
<accession>A0A381VHD7</accession>
<dbReference type="GO" id="GO:0016887">
    <property type="term" value="F:ATP hydrolysis activity"/>
    <property type="evidence" value="ECO:0007669"/>
    <property type="project" value="InterPro"/>
</dbReference>
<evidence type="ECO:0000256" key="1">
    <source>
        <dbReference type="ARBA" id="ARBA00022448"/>
    </source>
</evidence>
<gene>
    <name evidence="3" type="ORF">METZ01_LOCUS92478</name>
</gene>
<evidence type="ECO:0000313" key="3">
    <source>
        <dbReference type="EMBL" id="SVA39624.1"/>
    </source>
</evidence>
<dbReference type="InterPro" id="IPR050093">
    <property type="entry name" value="ABC_SmlMolc_Importer"/>
</dbReference>
<dbReference type="GO" id="GO:0005524">
    <property type="term" value="F:ATP binding"/>
    <property type="evidence" value="ECO:0007669"/>
    <property type="project" value="InterPro"/>
</dbReference>
<dbReference type="Gene3D" id="3.40.50.300">
    <property type="entry name" value="P-loop containing nucleotide triphosphate hydrolases"/>
    <property type="match status" value="1"/>
</dbReference>
<feature type="non-terminal residue" evidence="3">
    <location>
        <position position="133"/>
    </location>
</feature>
<protein>
    <recommendedName>
        <fullName evidence="2">ABC transporter domain-containing protein</fullName>
    </recommendedName>
</protein>
<dbReference type="AlphaFoldDB" id="A0A381VHD7"/>
<organism evidence="3">
    <name type="scientific">marine metagenome</name>
    <dbReference type="NCBI Taxonomy" id="408172"/>
    <lineage>
        <taxon>unclassified sequences</taxon>
        <taxon>metagenomes</taxon>
        <taxon>ecological metagenomes</taxon>
    </lineage>
</organism>
<dbReference type="PANTHER" id="PTHR42781:SF4">
    <property type="entry name" value="SPERMIDINE_PUTRESCINE IMPORT ATP-BINDING PROTEIN POTA"/>
    <property type="match status" value="1"/>
</dbReference>
<name>A0A381VHD7_9ZZZZ</name>
<dbReference type="EMBL" id="UINC01008818">
    <property type="protein sequence ID" value="SVA39624.1"/>
    <property type="molecule type" value="Genomic_DNA"/>
</dbReference>
<dbReference type="Pfam" id="PF00005">
    <property type="entry name" value="ABC_tran"/>
    <property type="match status" value="1"/>
</dbReference>
<dbReference type="InterPro" id="IPR003439">
    <property type="entry name" value="ABC_transporter-like_ATP-bd"/>
</dbReference>
<sequence>MSKHFGKVKAVEAVNLEIQEGEFFALLGPSGCGKTTLLRLLAGFEFPDQGDIFIDQQPMGAVPANLRPTNMVFQNYAIFPHLSVKQNIGYGLRKQKLDPQNLDRQVNDALALIKMEGYGDRTSDELSGGQRQR</sequence>
<evidence type="ECO:0000259" key="2">
    <source>
        <dbReference type="Pfam" id="PF00005"/>
    </source>
</evidence>
<proteinExistence type="predicted"/>
<dbReference type="SUPFAM" id="SSF52540">
    <property type="entry name" value="P-loop containing nucleoside triphosphate hydrolases"/>
    <property type="match status" value="1"/>
</dbReference>
<keyword evidence="1" id="KW-0813">Transport</keyword>
<reference evidence="3" key="1">
    <citation type="submission" date="2018-05" db="EMBL/GenBank/DDBJ databases">
        <authorList>
            <person name="Lanie J.A."/>
            <person name="Ng W.-L."/>
            <person name="Kazmierczak K.M."/>
            <person name="Andrzejewski T.M."/>
            <person name="Davidsen T.M."/>
            <person name="Wayne K.J."/>
            <person name="Tettelin H."/>
            <person name="Glass J.I."/>
            <person name="Rusch D."/>
            <person name="Podicherti R."/>
            <person name="Tsui H.-C.T."/>
            <person name="Winkler M.E."/>
        </authorList>
    </citation>
    <scope>NUCLEOTIDE SEQUENCE</scope>
</reference>